<dbReference type="InterPro" id="IPR051826">
    <property type="entry name" value="E3_ubiquitin-ligase_domain"/>
</dbReference>
<organism evidence="8 9">
    <name type="scientific">Funneliformis mosseae</name>
    <name type="common">Endomycorrhizal fungus</name>
    <name type="synonym">Glomus mosseae</name>
    <dbReference type="NCBI Taxonomy" id="27381"/>
    <lineage>
        <taxon>Eukaryota</taxon>
        <taxon>Fungi</taxon>
        <taxon>Fungi incertae sedis</taxon>
        <taxon>Mucoromycota</taxon>
        <taxon>Glomeromycotina</taxon>
        <taxon>Glomeromycetes</taxon>
        <taxon>Glomerales</taxon>
        <taxon>Glomeraceae</taxon>
        <taxon>Funneliformis</taxon>
    </lineage>
</organism>
<evidence type="ECO:0000256" key="6">
    <source>
        <dbReference type="SAM" id="Phobius"/>
    </source>
</evidence>
<dbReference type="GO" id="GO:0061630">
    <property type="term" value="F:ubiquitin protein ligase activity"/>
    <property type="evidence" value="ECO:0007669"/>
    <property type="project" value="TreeGrafter"/>
</dbReference>
<evidence type="ECO:0000256" key="2">
    <source>
        <dbReference type="ARBA" id="ARBA00022771"/>
    </source>
</evidence>
<dbReference type="SUPFAM" id="SSF57850">
    <property type="entry name" value="RING/U-box"/>
    <property type="match status" value="1"/>
</dbReference>
<evidence type="ECO:0000313" key="9">
    <source>
        <dbReference type="Proteomes" id="UP000789375"/>
    </source>
</evidence>
<evidence type="ECO:0000256" key="5">
    <source>
        <dbReference type="SAM" id="MobiDB-lite"/>
    </source>
</evidence>
<keyword evidence="6" id="KW-0812">Transmembrane</keyword>
<feature type="region of interest" description="Disordered" evidence="5">
    <location>
        <begin position="575"/>
        <end position="595"/>
    </location>
</feature>
<feature type="transmembrane region" description="Helical" evidence="6">
    <location>
        <begin position="59"/>
        <end position="78"/>
    </location>
</feature>
<keyword evidence="2 4" id="KW-0863">Zinc-finger</keyword>
<reference evidence="8" key="1">
    <citation type="submission" date="2021-06" db="EMBL/GenBank/DDBJ databases">
        <authorList>
            <person name="Kallberg Y."/>
            <person name="Tangrot J."/>
            <person name="Rosling A."/>
        </authorList>
    </citation>
    <scope>NUCLEOTIDE SEQUENCE</scope>
    <source>
        <strain evidence="8">87-6 pot B 2015</strain>
    </source>
</reference>
<evidence type="ECO:0000256" key="1">
    <source>
        <dbReference type="ARBA" id="ARBA00022723"/>
    </source>
</evidence>
<dbReference type="GO" id="GO:0006511">
    <property type="term" value="P:ubiquitin-dependent protein catabolic process"/>
    <property type="evidence" value="ECO:0007669"/>
    <property type="project" value="TreeGrafter"/>
</dbReference>
<accession>A0A9N9CS47</accession>
<feature type="region of interest" description="Disordered" evidence="5">
    <location>
        <begin position="388"/>
        <end position="480"/>
    </location>
</feature>
<dbReference type="InterPro" id="IPR011016">
    <property type="entry name" value="Znf_RING-CH"/>
</dbReference>
<dbReference type="InterPro" id="IPR001841">
    <property type="entry name" value="Znf_RING"/>
</dbReference>
<gene>
    <name evidence="8" type="ORF">FMOSSE_LOCUS9451</name>
</gene>
<dbReference type="Pfam" id="PF13639">
    <property type="entry name" value="zf-RING_2"/>
    <property type="match status" value="1"/>
</dbReference>
<keyword evidence="1" id="KW-0479">Metal-binding</keyword>
<keyword evidence="3" id="KW-0862">Zinc</keyword>
<dbReference type="PANTHER" id="PTHR22765:SF416">
    <property type="entry name" value="E3 UBIQUITIN-PROTEIN LIGASE GODZILLA"/>
    <property type="match status" value="1"/>
</dbReference>
<feature type="transmembrane region" description="Helical" evidence="6">
    <location>
        <begin position="292"/>
        <end position="313"/>
    </location>
</feature>
<dbReference type="Proteomes" id="UP000789375">
    <property type="component" value="Unassembled WGS sequence"/>
</dbReference>
<feature type="region of interest" description="Disordered" evidence="5">
    <location>
        <begin position="1"/>
        <end position="36"/>
    </location>
</feature>
<dbReference type="GO" id="GO:0008270">
    <property type="term" value="F:zinc ion binding"/>
    <property type="evidence" value="ECO:0007669"/>
    <property type="project" value="UniProtKB-KW"/>
</dbReference>
<comment type="caution">
    <text evidence="8">The sequence shown here is derived from an EMBL/GenBank/DDBJ whole genome shotgun (WGS) entry which is preliminary data.</text>
</comment>
<dbReference type="SMART" id="SM00744">
    <property type="entry name" value="RINGv"/>
    <property type="match status" value="1"/>
</dbReference>
<evidence type="ECO:0000256" key="3">
    <source>
        <dbReference type="ARBA" id="ARBA00022833"/>
    </source>
</evidence>
<evidence type="ECO:0000256" key="4">
    <source>
        <dbReference type="PROSITE-ProRule" id="PRU00175"/>
    </source>
</evidence>
<feature type="domain" description="RING-type" evidence="7">
    <location>
        <begin position="485"/>
        <end position="527"/>
    </location>
</feature>
<dbReference type="SMART" id="SM00184">
    <property type="entry name" value="RING"/>
    <property type="match status" value="1"/>
</dbReference>
<keyword evidence="9" id="KW-1185">Reference proteome</keyword>
<evidence type="ECO:0000259" key="7">
    <source>
        <dbReference type="PROSITE" id="PS50089"/>
    </source>
</evidence>
<evidence type="ECO:0000313" key="8">
    <source>
        <dbReference type="EMBL" id="CAG8610868.1"/>
    </source>
</evidence>
<dbReference type="CDD" id="cd16454">
    <property type="entry name" value="RING-H2_PA-TM-RING"/>
    <property type="match status" value="1"/>
</dbReference>
<name>A0A9N9CS47_FUNMO</name>
<dbReference type="PANTHER" id="PTHR22765">
    <property type="entry name" value="RING FINGER AND PROTEASE ASSOCIATED DOMAIN-CONTAINING"/>
    <property type="match status" value="1"/>
</dbReference>
<sequence>MPFTLSVPRPEVEPSRPQHIQRANSPLAADHTATTTNHYPRRQRNVFSTLTELIQTNSMVRYGTLIFLVALISVLYFATTHQAIRPTGSGPTIISEYLTVAPDKPPTRSLEDGFPISEGSTEQFGSFEASGKGDVQQVVEGILHNNTNQGIRGVLYDRGDGCQSIKFNTADSPPTGIVPSIPLPNVFTPYKISLISSDVSNCTLDQKITMSKSDGDKAIIVRVESNSDEELLLALNSKGYDIPIFTINKSSGDSFKTELERLYQAKPNDSSSLYKVLIVTLKPYRQFVVNSWLFAMFAVGGILVASFFVSILIHMRLYRLRRNQQLEIRRQRAADEVLGMKKWTLEKDIIDTFPIIIYDKKSGSTSEEQKISSDMDNFTVQFPLDQHVQQSQQVTPTNPTTPTTLTNPTTPTTPTTSTTPTTPTTSTTSTTPTTPTTPAATTAATNQITPTTPTHQTNTDITTIPANQTSPTVTSASTDDDTDTCAICLEDFENGEEIRELPCKHWYHIECIDPWLTTKSSSCPLCKKDCRPNQNDEIIIDGLTSQEDSNNESDVNNVFVRMGKVFGRLFGKRSTSVRPTDTRQQPNDSTVVELA</sequence>
<protein>
    <submittedName>
        <fullName evidence="8">1965_t:CDS:1</fullName>
    </submittedName>
</protein>
<dbReference type="FunFam" id="3.30.40.10:FF:000388">
    <property type="entry name" value="Putative RING zinc finger domain superfamily protein"/>
    <property type="match status" value="1"/>
</dbReference>
<keyword evidence="6" id="KW-1133">Transmembrane helix</keyword>
<dbReference type="GO" id="GO:0005737">
    <property type="term" value="C:cytoplasm"/>
    <property type="evidence" value="ECO:0007669"/>
    <property type="project" value="TreeGrafter"/>
</dbReference>
<dbReference type="PROSITE" id="PS50089">
    <property type="entry name" value="ZF_RING_2"/>
    <property type="match status" value="1"/>
</dbReference>
<dbReference type="InterPro" id="IPR013083">
    <property type="entry name" value="Znf_RING/FYVE/PHD"/>
</dbReference>
<dbReference type="AlphaFoldDB" id="A0A9N9CS47"/>
<dbReference type="EMBL" id="CAJVPP010002764">
    <property type="protein sequence ID" value="CAG8610868.1"/>
    <property type="molecule type" value="Genomic_DNA"/>
</dbReference>
<keyword evidence="6" id="KW-0472">Membrane</keyword>
<feature type="compositionally biased region" description="Low complexity" evidence="5">
    <location>
        <begin position="395"/>
        <end position="477"/>
    </location>
</feature>
<proteinExistence type="predicted"/>
<dbReference type="Gene3D" id="3.30.40.10">
    <property type="entry name" value="Zinc/RING finger domain, C3HC4 (zinc finger)"/>
    <property type="match status" value="1"/>
</dbReference>